<evidence type="ECO:0000313" key="2">
    <source>
        <dbReference type="EMBL" id="JAH57380.1"/>
    </source>
</evidence>
<reference evidence="2" key="2">
    <citation type="journal article" date="2015" name="Fish Shellfish Immunol.">
        <title>Early steps in the European eel (Anguilla anguilla)-Vibrio vulnificus interaction in the gills: Role of the RtxA13 toxin.</title>
        <authorList>
            <person name="Callol A."/>
            <person name="Pajuelo D."/>
            <person name="Ebbesson L."/>
            <person name="Teles M."/>
            <person name="MacKenzie S."/>
            <person name="Amaro C."/>
        </authorList>
    </citation>
    <scope>NUCLEOTIDE SEQUENCE</scope>
</reference>
<sequence length="27" mass="3018">MSRGTPLVPSEGSEDARVRSARRSLRF</sequence>
<name>A0A0E9TWV0_ANGAN</name>
<organism evidence="2">
    <name type="scientific">Anguilla anguilla</name>
    <name type="common">European freshwater eel</name>
    <name type="synonym">Muraena anguilla</name>
    <dbReference type="NCBI Taxonomy" id="7936"/>
    <lineage>
        <taxon>Eukaryota</taxon>
        <taxon>Metazoa</taxon>
        <taxon>Chordata</taxon>
        <taxon>Craniata</taxon>
        <taxon>Vertebrata</taxon>
        <taxon>Euteleostomi</taxon>
        <taxon>Actinopterygii</taxon>
        <taxon>Neopterygii</taxon>
        <taxon>Teleostei</taxon>
        <taxon>Anguilliformes</taxon>
        <taxon>Anguillidae</taxon>
        <taxon>Anguilla</taxon>
    </lineage>
</organism>
<protein>
    <submittedName>
        <fullName evidence="2">Uncharacterized protein</fullName>
    </submittedName>
</protein>
<dbReference type="AlphaFoldDB" id="A0A0E9TWV0"/>
<dbReference type="EMBL" id="GBXM01051197">
    <property type="protein sequence ID" value="JAH57380.1"/>
    <property type="molecule type" value="Transcribed_RNA"/>
</dbReference>
<proteinExistence type="predicted"/>
<feature type="region of interest" description="Disordered" evidence="1">
    <location>
        <begin position="1"/>
        <end position="27"/>
    </location>
</feature>
<accession>A0A0E9TWV0</accession>
<evidence type="ECO:0000256" key="1">
    <source>
        <dbReference type="SAM" id="MobiDB-lite"/>
    </source>
</evidence>
<reference evidence="2" key="1">
    <citation type="submission" date="2014-11" db="EMBL/GenBank/DDBJ databases">
        <authorList>
            <person name="Amaro Gonzalez C."/>
        </authorList>
    </citation>
    <scope>NUCLEOTIDE SEQUENCE</scope>
</reference>